<dbReference type="RefSeq" id="WP_075081382.1">
    <property type="nucleotide sequence ID" value="NZ_BDCO01000003.1"/>
</dbReference>
<feature type="domain" description="Cupin type-2" evidence="2">
    <location>
        <begin position="39"/>
        <end position="99"/>
    </location>
</feature>
<dbReference type="GO" id="GO:0003677">
    <property type="term" value="F:DNA binding"/>
    <property type="evidence" value="ECO:0007669"/>
    <property type="project" value="UniProtKB-KW"/>
</dbReference>
<dbReference type="EMBL" id="BDCO01000003">
    <property type="protein sequence ID" value="GAT35585.1"/>
    <property type="molecule type" value="Genomic_DNA"/>
</dbReference>
<protein>
    <submittedName>
        <fullName evidence="3">Cupin domain-containing protein</fullName>
    </submittedName>
</protein>
<dbReference type="AlphaFoldDB" id="A0A146GDF9"/>
<dbReference type="CDD" id="cd07009">
    <property type="entry name" value="cupin_BLL0285-like"/>
    <property type="match status" value="1"/>
</dbReference>
<dbReference type="InParanoid" id="A0A146GDF9"/>
<keyword evidence="4" id="KW-1185">Reference proteome</keyword>
<dbReference type="STRING" id="690879.TSACC_3656"/>
<proteinExistence type="predicted"/>
<dbReference type="Proteomes" id="UP000076023">
    <property type="component" value="Unassembled WGS sequence"/>
</dbReference>
<accession>A0A146GDF9</accession>
<dbReference type="InterPro" id="IPR037923">
    <property type="entry name" value="HTH-like"/>
</dbReference>
<organism evidence="3 4">
    <name type="scientific">Terrimicrobium sacchariphilum</name>
    <dbReference type="NCBI Taxonomy" id="690879"/>
    <lineage>
        <taxon>Bacteria</taxon>
        <taxon>Pseudomonadati</taxon>
        <taxon>Verrucomicrobiota</taxon>
        <taxon>Terrimicrobiia</taxon>
        <taxon>Terrimicrobiales</taxon>
        <taxon>Terrimicrobiaceae</taxon>
        <taxon>Terrimicrobium</taxon>
    </lineage>
</organism>
<dbReference type="SUPFAM" id="SSF51215">
    <property type="entry name" value="Regulatory protein AraC"/>
    <property type="match status" value="1"/>
</dbReference>
<reference evidence="4" key="1">
    <citation type="journal article" date="2017" name="Genome Announc.">
        <title>Draft Genome Sequence of Terrimicrobium sacchariphilum NM-5T, a Facultative Anaerobic Soil Bacterium of the Class Spartobacteria.</title>
        <authorList>
            <person name="Qiu Y.L."/>
            <person name="Tourlousse D.M."/>
            <person name="Matsuura N."/>
            <person name="Ohashi A."/>
            <person name="Sekiguchi Y."/>
        </authorList>
    </citation>
    <scope>NUCLEOTIDE SEQUENCE [LARGE SCALE GENOMIC DNA]</scope>
    <source>
        <strain evidence="4">NM-5</strain>
    </source>
</reference>
<keyword evidence="1" id="KW-0238">DNA-binding</keyword>
<dbReference type="Pfam" id="PF07883">
    <property type="entry name" value="Cupin_2"/>
    <property type="match status" value="1"/>
</dbReference>
<evidence type="ECO:0000313" key="3">
    <source>
        <dbReference type="EMBL" id="GAT35585.1"/>
    </source>
</evidence>
<dbReference type="Gene3D" id="2.60.120.10">
    <property type="entry name" value="Jelly Rolls"/>
    <property type="match status" value="1"/>
</dbReference>
<dbReference type="OrthoDB" id="4205621at2"/>
<evidence type="ECO:0000313" key="4">
    <source>
        <dbReference type="Proteomes" id="UP000076023"/>
    </source>
</evidence>
<evidence type="ECO:0000259" key="2">
    <source>
        <dbReference type="Pfam" id="PF07883"/>
    </source>
</evidence>
<comment type="caution">
    <text evidence="3">The sequence shown here is derived from an EMBL/GenBank/DDBJ whole genome shotgun (WGS) entry which is preliminary data.</text>
</comment>
<dbReference type="InterPro" id="IPR013096">
    <property type="entry name" value="Cupin_2"/>
</dbReference>
<gene>
    <name evidence="3" type="ORF">TSACC_3656</name>
</gene>
<sequence>MIKAYKLFTGPDGNSHVETGSISPGFLIGAESIEFKESPVHASFDWHNDPTPQYVITLAGVLEFTCLGGETFTLHPGDVLLAIDHTGTGHKWRLLTDDPWKRAYVIFKEGVDTHFVPDPA</sequence>
<evidence type="ECO:0000256" key="1">
    <source>
        <dbReference type="ARBA" id="ARBA00023125"/>
    </source>
</evidence>
<dbReference type="InterPro" id="IPR014710">
    <property type="entry name" value="RmlC-like_jellyroll"/>
</dbReference>
<name>A0A146GDF9_TERSA</name>